<evidence type="ECO:0000313" key="2">
    <source>
        <dbReference type="EMBL" id="KAK0659949.1"/>
    </source>
</evidence>
<dbReference type="EMBL" id="JAUJDW010000012">
    <property type="protein sequence ID" value="KAK0659949.1"/>
    <property type="molecule type" value="Genomic_DNA"/>
</dbReference>
<protein>
    <submittedName>
        <fullName evidence="2">Uncharacterized protein</fullName>
    </submittedName>
</protein>
<gene>
    <name evidence="2" type="ORF">DIS24_g3640</name>
</gene>
<feature type="compositionally biased region" description="Polar residues" evidence="1">
    <location>
        <begin position="147"/>
        <end position="158"/>
    </location>
</feature>
<dbReference type="Proteomes" id="UP001175001">
    <property type="component" value="Unassembled WGS sequence"/>
</dbReference>
<dbReference type="SMART" id="SM00384">
    <property type="entry name" value="AT_hook"/>
    <property type="match status" value="2"/>
</dbReference>
<feature type="compositionally biased region" description="Basic residues" evidence="1">
    <location>
        <begin position="131"/>
        <end position="141"/>
    </location>
</feature>
<feature type="compositionally biased region" description="Basic and acidic residues" evidence="1">
    <location>
        <begin position="182"/>
        <end position="205"/>
    </location>
</feature>
<feature type="compositionally biased region" description="Low complexity" evidence="1">
    <location>
        <begin position="298"/>
        <end position="314"/>
    </location>
</feature>
<accession>A0AA39YWQ6</accession>
<evidence type="ECO:0000313" key="3">
    <source>
        <dbReference type="Proteomes" id="UP001175001"/>
    </source>
</evidence>
<dbReference type="AlphaFoldDB" id="A0AA39YWQ6"/>
<name>A0AA39YWQ6_9PEZI</name>
<feature type="compositionally biased region" description="Low complexity" evidence="1">
    <location>
        <begin position="105"/>
        <end position="116"/>
    </location>
</feature>
<feature type="compositionally biased region" description="Basic and acidic residues" evidence="1">
    <location>
        <begin position="315"/>
        <end position="326"/>
    </location>
</feature>
<reference evidence="2" key="1">
    <citation type="submission" date="2023-06" db="EMBL/GenBank/DDBJ databases">
        <title>Multi-omics analyses reveal the molecular pathogenesis toolkit of Lasiodiplodia hormozganensis, a cross-kingdom pathogen.</title>
        <authorList>
            <person name="Felix C."/>
            <person name="Meneses R."/>
            <person name="Goncalves M.F.M."/>
            <person name="Tilleman L."/>
            <person name="Duarte A.S."/>
            <person name="Jorrin-Novo J.V."/>
            <person name="Van De Peer Y."/>
            <person name="Deforce D."/>
            <person name="Van Nieuwerburgh F."/>
            <person name="Esteves A.C."/>
            <person name="Alves A."/>
        </authorList>
    </citation>
    <scope>NUCLEOTIDE SEQUENCE</scope>
    <source>
        <strain evidence="2">CBS 339.90</strain>
    </source>
</reference>
<feature type="compositionally biased region" description="Polar residues" evidence="1">
    <location>
        <begin position="93"/>
        <end position="104"/>
    </location>
</feature>
<proteinExistence type="predicted"/>
<comment type="caution">
    <text evidence="2">The sequence shown here is derived from an EMBL/GenBank/DDBJ whole genome shotgun (WGS) entry which is preliminary data.</text>
</comment>
<feature type="region of interest" description="Disordered" evidence="1">
    <location>
        <begin position="18"/>
        <end position="347"/>
    </location>
</feature>
<keyword evidence="3" id="KW-1185">Reference proteome</keyword>
<dbReference type="GO" id="GO:0003677">
    <property type="term" value="F:DNA binding"/>
    <property type="evidence" value="ECO:0007669"/>
    <property type="project" value="InterPro"/>
</dbReference>
<feature type="compositionally biased region" description="Basic and acidic residues" evidence="1">
    <location>
        <begin position="283"/>
        <end position="293"/>
    </location>
</feature>
<evidence type="ECO:0000256" key="1">
    <source>
        <dbReference type="SAM" id="MobiDB-lite"/>
    </source>
</evidence>
<organism evidence="2 3">
    <name type="scientific">Lasiodiplodia hormozganensis</name>
    <dbReference type="NCBI Taxonomy" id="869390"/>
    <lineage>
        <taxon>Eukaryota</taxon>
        <taxon>Fungi</taxon>
        <taxon>Dikarya</taxon>
        <taxon>Ascomycota</taxon>
        <taxon>Pezizomycotina</taxon>
        <taxon>Dothideomycetes</taxon>
        <taxon>Dothideomycetes incertae sedis</taxon>
        <taxon>Botryosphaeriales</taxon>
        <taxon>Botryosphaeriaceae</taxon>
        <taxon>Lasiodiplodia</taxon>
    </lineage>
</organism>
<sequence>MSQKVAEESIQDSIRAIRASKAKKAQETNSSDMLNSDDLAIGLPKERYVPRPSHSRSARSTVEEPDYSVMPEKTAKQKMKCRKTGDVIAVQGHNFSQSASTPTQEANASTNEESAAPPMDKPLQTQSNTLAKKRKRGRPPKKRQEDVSNAISDDQQAGVTGKGQMDEVDELHQVMPSTSEHQAPEHPVSHTEPLLHDPDFKDGLHTRLPSPVVQPTPASSAHRIGEVQQVEETKPKKRGRGRPRSTQNNVREAAAADVDESQTVADENEKAQEMQADTGLENGKSHDLVKAEGEAEEAILGAADDAAPALGSSRSSEKRSEEHEVGARAAKRGSAEPSPLGKGKVPVRVGLSRKARIAPLLKIVKK</sequence>
<dbReference type="InterPro" id="IPR017956">
    <property type="entry name" value="AT_hook_DNA-bd_motif"/>
</dbReference>